<evidence type="ECO:0000256" key="6">
    <source>
        <dbReference type="ARBA" id="ARBA00022660"/>
    </source>
</evidence>
<gene>
    <name evidence="17" type="primary">ND6</name>
</gene>
<keyword evidence="11" id="KW-0520">NAD</keyword>
<evidence type="ECO:0000256" key="8">
    <source>
        <dbReference type="ARBA" id="ARBA00022967"/>
    </source>
</evidence>
<keyword evidence="10 16" id="KW-1133">Transmembrane helix</keyword>
<geneLocation type="mitochondrion" evidence="17"/>
<dbReference type="EMBL" id="KM244661">
    <property type="protein sequence ID" value="AIW64850.1"/>
    <property type="molecule type" value="Genomic_DNA"/>
</dbReference>
<evidence type="ECO:0000256" key="3">
    <source>
        <dbReference type="ARBA" id="ARBA00012944"/>
    </source>
</evidence>
<proteinExistence type="inferred from homology"/>
<evidence type="ECO:0000256" key="13">
    <source>
        <dbReference type="ARBA" id="ARBA00023136"/>
    </source>
</evidence>
<dbReference type="GO" id="GO:0008137">
    <property type="term" value="F:NADH dehydrogenase (ubiquinone) activity"/>
    <property type="evidence" value="ECO:0007669"/>
    <property type="project" value="UniProtKB-EC"/>
</dbReference>
<feature type="transmembrane region" description="Helical" evidence="16">
    <location>
        <begin position="131"/>
        <end position="153"/>
    </location>
</feature>
<feature type="transmembrane region" description="Helical" evidence="16">
    <location>
        <begin position="81"/>
        <end position="98"/>
    </location>
</feature>
<evidence type="ECO:0000256" key="9">
    <source>
        <dbReference type="ARBA" id="ARBA00022982"/>
    </source>
</evidence>
<sequence length="164" mass="18846">MLALIMSLNMILSLIFIFLNHPLSVGLILLIQTILISLISGNLISSFWFSYILFLIMIGGMLILFMYMTSIASNEKFQPKTIIISPLMLMIIFILFLQNKTESLIYNNELIPFKENSIIQFSLIKYANFPVMIILISMILYLLITLIATVKITEFKQGPIRQMN</sequence>
<comment type="similarity">
    <text evidence="2">Belongs to the complex I subunit 6 family.</text>
</comment>
<accession>A0A0A0VFN1</accession>
<dbReference type="PANTHER" id="PTHR11435:SF1">
    <property type="entry name" value="NADH-UBIQUINONE OXIDOREDUCTASE CHAIN 6"/>
    <property type="match status" value="1"/>
</dbReference>
<dbReference type="InterPro" id="IPR050269">
    <property type="entry name" value="ComplexI_Subunit6"/>
</dbReference>
<evidence type="ECO:0000256" key="14">
    <source>
        <dbReference type="ARBA" id="ARBA00031019"/>
    </source>
</evidence>
<evidence type="ECO:0000256" key="11">
    <source>
        <dbReference type="ARBA" id="ARBA00023027"/>
    </source>
</evidence>
<keyword evidence="9" id="KW-0249">Electron transport</keyword>
<comment type="subcellular location">
    <subcellularLocation>
        <location evidence="1">Mitochondrion membrane</location>
        <topology evidence="1">Multi-pass membrane protein</topology>
    </subcellularLocation>
</comment>
<dbReference type="PANTHER" id="PTHR11435">
    <property type="entry name" value="NADH UBIQUINONE OXIDOREDUCTASE SUBUNIT ND6"/>
    <property type="match status" value="1"/>
</dbReference>
<evidence type="ECO:0000256" key="16">
    <source>
        <dbReference type="SAM" id="Phobius"/>
    </source>
</evidence>
<keyword evidence="7 16" id="KW-0812">Transmembrane</keyword>
<evidence type="ECO:0000256" key="12">
    <source>
        <dbReference type="ARBA" id="ARBA00023128"/>
    </source>
</evidence>
<keyword evidence="12 17" id="KW-0496">Mitochondrion</keyword>
<dbReference type="GO" id="GO:0031966">
    <property type="term" value="C:mitochondrial membrane"/>
    <property type="evidence" value="ECO:0007669"/>
    <property type="project" value="UniProtKB-SubCell"/>
</dbReference>
<keyword evidence="6" id="KW-0679">Respiratory chain</keyword>
<reference evidence="17" key="1">
    <citation type="journal article" date="2014" name="Nucleic Acids Res.">
        <title>Multiplex sequencing of pooled mitochondrial genomes-a crucial step toward biodiversity analysis using mito-metagenomics.</title>
        <authorList>
            <person name="Tang M."/>
            <person name="Tan M."/>
            <person name="Meng G."/>
            <person name="Yang S."/>
            <person name="Su X."/>
            <person name="Liu S."/>
            <person name="Song W."/>
            <person name="Li Y."/>
            <person name="Wu Q."/>
            <person name="Zhang A."/>
            <person name="Zhou X."/>
        </authorList>
    </citation>
    <scope>NUCLEOTIDE SEQUENCE</scope>
</reference>
<feature type="transmembrane region" description="Helical" evidence="16">
    <location>
        <begin position="48"/>
        <end position="69"/>
    </location>
</feature>
<organism evidence="17">
    <name type="scientific">Tribolium castaneum</name>
    <name type="common">Red flour beetle</name>
    <dbReference type="NCBI Taxonomy" id="7070"/>
    <lineage>
        <taxon>Eukaryota</taxon>
        <taxon>Metazoa</taxon>
        <taxon>Ecdysozoa</taxon>
        <taxon>Arthropoda</taxon>
        <taxon>Hexapoda</taxon>
        <taxon>Insecta</taxon>
        <taxon>Pterygota</taxon>
        <taxon>Neoptera</taxon>
        <taxon>Endopterygota</taxon>
        <taxon>Coleoptera</taxon>
        <taxon>Polyphaga</taxon>
        <taxon>Cucujiformia</taxon>
        <taxon>Tenebrionidae</taxon>
        <taxon>Tenebrionidae incertae sedis</taxon>
        <taxon>Tribolium</taxon>
    </lineage>
</organism>
<keyword evidence="8" id="KW-1278">Translocase</keyword>
<evidence type="ECO:0000256" key="5">
    <source>
        <dbReference type="ARBA" id="ARBA00022448"/>
    </source>
</evidence>
<evidence type="ECO:0000256" key="15">
    <source>
        <dbReference type="ARBA" id="ARBA00049551"/>
    </source>
</evidence>
<evidence type="ECO:0000256" key="4">
    <source>
        <dbReference type="ARBA" id="ARBA00021095"/>
    </source>
</evidence>
<evidence type="ECO:0000256" key="7">
    <source>
        <dbReference type="ARBA" id="ARBA00022692"/>
    </source>
</evidence>
<evidence type="ECO:0000256" key="1">
    <source>
        <dbReference type="ARBA" id="ARBA00004225"/>
    </source>
</evidence>
<comment type="catalytic activity">
    <reaction evidence="15">
        <text>a ubiquinone + NADH + 5 H(+)(in) = a ubiquinol + NAD(+) + 4 H(+)(out)</text>
        <dbReference type="Rhea" id="RHEA:29091"/>
        <dbReference type="Rhea" id="RHEA-COMP:9565"/>
        <dbReference type="Rhea" id="RHEA-COMP:9566"/>
        <dbReference type="ChEBI" id="CHEBI:15378"/>
        <dbReference type="ChEBI" id="CHEBI:16389"/>
        <dbReference type="ChEBI" id="CHEBI:17976"/>
        <dbReference type="ChEBI" id="CHEBI:57540"/>
        <dbReference type="ChEBI" id="CHEBI:57945"/>
        <dbReference type="EC" id="7.1.1.2"/>
    </reaction>
</comment>
<feature type="transmembrane region" description="Helical" evidence="16">
    <location>
        <begin position="12"/>
        <end position="36"/>
    </location>
</feature>
<dbReference type="AlphaFoldDB" id="A0A0A0VFN1"/>
<dbReference type="EC" id="7.1.1.2" evidence="3"/>
<protein>
    <recommendedName>
        <fullName evidence="4">NADH-ubiquinone oxidoreductase chain 6</fullName>
        <ecNumber evidence="3">7.1.1.2</ecNumber>
    </recommendedName>
    <alternativeName>
        <fullName evidence="14">NADH dehydrogenase subunit 6</fullName>
    </alternativeName>
</protein>
<name>A0A0A0VFN1_TRICA</name>
<evidence type="ECO:0000256" key="2">
    <source>
        <dbReference type="ARBA" id="ARBA00005698"/>
    </source>
</evidence>
<keyword evidence="5" id="KW-0813">Transport</keyword>
<evidence type="ECO:0000256" key="10">
    <source>
        <dbReference type="ARBA" id="ARBA00022989"/>
    </source>
</evidence>
<evidence type="ECO:0000313" key="17">
    <source>
        <dbReference type="EMBL" id="AIW64850.1"/>
    </source>
</evidence>
<keyword evidence="13 16" id="KW-0472">Membrane</keyword>